<reference evidence="3" key="1">
    <citation type="submission" date="2015-08" db="EMBL/GenBank/DDBJ databases">
        <title>Genome sequencing project for genomic taxonomy and phylogenomics of Bacillus-like bacteria.</title>
        <authorList>
            <person name="Liu B."/>
            <person name="Wang J."/>
            <person name="Zhu Y."/>
            <person name="Liu G."/>
            <person name="Chen Q."/>
            <person name="Chen Z."/>
            <person name="Lan J."/>
            <person name="Che J."/>
            <person name="Ge C."/>
            <person name="Shi H."/>
            <person name="Pan Z."/>
            <person name="Liu X."/>
        </authorList>
    </citation>
    <scope>NUCLEOTIDE SEQUENCE [LARGE SCALE GENOMIC DNA]</scope>
    <source>
        <strain evidence="3">FJAT-4402</strain>
    </source>
</reference>
<feature type="transmembrane region" description="Helical" evidence="1">
    <location>
        <begin position="54"/>
        <end position="73"/>
    </location>
</feature>
<dbReference type="AlphaFoldDB" id="A0A0M4FUR0"/>
<evidence type="ECO:0000313" key="3">
    <source>
        <dbReference type="Proteomes" id="UP000067625"/>
    </source>
</evidence>
<dbReference type="Proteomes" id="UP000067625">
    <property type="component" value="Chromosome"/>
</dbReference>
<protein>
    <recommendedName>
        <fullName evidence="4">DUF3278 domain-containing protein</fullName>
    </recommendedName>
</protein>
<feature type="transmembrane region" description="Helical" evidence="1">
    <location>
        <begin position="94"/>
        <end position="115"/>
    </location>
</feature>
<evidence type="ECO:0000256" key="1">
    <source>
        <dbReference type="SAM" id="Phobius"/>
    </source>
</evidence>
<keyword evidence="1" id="KW-1133">Transmembrane helix</keyword>
<feature type="transmembrane region" description="Helical" evidence="1">
    <location>
        <begin position="121"/>
        <end position="139"/>
    </location>
</feature>
<keyword evidence="1" id="KW-0812">Transmembrane</keyword>
<organism evidence="2 3">
    <name type="scientific">Bacillus gobiensis</name>
    <dbReference type="NCBI Taxonomy" id="1441095"/>
    <lineage>
        <taxon>Bacteria</taxon>
        <taxon>Bacillati</taxon>
        <taxon>Bacillota</taxon>
        <taxon>Bacilli</taxon>
        <taxon>Bacillales</taxon>
        <taxon>Bacillaceae</taxon>
        <taxon>Bacillus</taxon>
    </lineage>
</organism>
<dbReference type="STRING" id="1441095.AM592_00595"/>
<keyword evidence="1" id="KW-0472">Membrane</keyword>
<evidence type="ECO:0008006" key="4">
    <source>
        <dbReference type="Google" id="ProtNLM"/>
    </source>
</evidence>
<feature type="transmembrane region" description="Helical" evidence="1">
    <location>
        <begin position="21"/>
        <end position="42"/>
    </location>
</feature>
<gene>
    <name evidence="2" type="ORF">AM592_00595</name>
</gene>
<sequence>MKKSWISILLPNDEYKKQKMVYFFAESSLVLLVVLIILFGLVQMFPSWDLGTDHVIGICIITFLLYVGGRYTFSGIEFTEIATEKAFQREKKLIIFKSISFVVIFLVLYLLFYRIPGTREILFVLLSGFFMFLSSYISLKRSYNKNKEILED</sequence>
<dbReference type="EMBL" id="CP012600">
    <property type="protein sequence ID" value="ALC80263.1"/>
    <property type="molecule type" value="Genomic_DNA"/>
</dbReference>
<evidence type="ECO:0000313" key="2">
    <source>
        <dbReference type="EMBL" id="ALC80263.1"/>
    </source>
</evidence>
<dbReference type="RefSeq" id="WP_053601986.1">
    <property type="nucleotide sequence ID" value="NZ_CP012600.1"/>
</dbReference>
<dbReference type="OrthoDB" id="2429113at2"/>
<name>A0A0M4FUR0_9BACI</name>
<reference evidence="2 3" key="2">
    <citation type="journal article" date="2016" name="Int. J. Syst. Evol. Microbiol.">
        <title>Bacillus gobiensis sp. nov., isolated from a soil sample.</title>
        <authorList>
            <person name="Liu B."/>
            <person name="Liu G.H."/>
            <person name="Cetin S."/>
            <person name="Schumann P."/>
            <person name="Pan Z.Z."/>
            <person name="Chen Q.Q."/>
        </authorList>
    </citation>
    <scope>NUCLEOTIDE SEQUENCE [LARGE SCALE GENOMIC DNA]</scope>
    <source>
        <strain evidence="2 3">FJAT-4402</strain>
    </source>
</reference>
<keyword evidence="3" id="KW-1185">Reference proteome</keyword>
<proteinExistence type="predicted"/>
<dbReference type="PATRIC" id="fig|1441095.3.peg.133"/>
<accession>A0A0M4FUR0</accession>